<gene>
    <name evidence="2" type="ORF">BV898_17828</name>
</gene>
<accession>A0A9X6NG21</accession>
<feature type="compositionally biased region" description="Basic and acidic residues" evidence="1">
    <location>
        <begin position="87"/>
        <end position="96"/>
    </location>
</feature>
<keyword evidence="3" id="KW-1185">Reference proteome</keyword>
<evidence type="ECO:0000313" key="3">
    <source>
        <dbReference type="Proteomes" id="UP000192578"/>
    </source>
</evidence>
<dbReference type="EMBL" id="MTYJ01000318">
    <property type="protein sequence ID" value="OWA53397.1"/>
    <property type="molecule type" value="Genomic_DNA"/>
</dbReference>
<reference evidence="3" key="1">
    <citation type="submission" date="2017-01" db="EMBL/GenBank/DDBJ databases">
        <title>Comparative genomics of anhydrobiosis in the tardigrade Hypsibius dujardini.</title>
        <authorList>
            <person name="Yoshida Y."/>
            <person name="Koutsovoulos G."/>
            <person name="Laetsch D."/>
            <person name="Stevens L."/>
            <person name="Kumar S."/>
            <person name="Horikawa D."/>
            <person name="Ishino K."/>
            <person name="Komine S."/>
            <person name="Tomita M."/>
            <person name="Blaxter M."/>
            <person name="Arakawa K."/>
        </authorList>
    </citation>
    <scope>NUCLEOTIDE SEQUENCE [LARGE SCALE GENOMIC DNA]</scope>
    <source>
        <strain evidence="3">Z151</strain>
    </source>
</reference>
<feature type="compositionally biased region" description="Basic and acidic residues" evidence="1">
    <location>
        <begin position="1"/>
        <end position="11"/>
    </location>
</feature>
<feature type="compositionally biased region" description="Low complexity" evidence="1">
    <location>
        <begin position="28"/>
        <end position="42"/>
    </location>
</feature>
<dbReference type="Proteomes" id="UP000192578">
    <property type="component" value="Unassembled WGS sequence"/>
</dbReference>
<feature type="non-terminal residue" evidence="2">
    <location>
        <position position="1"/>
    </location>
</feature>
<comment type="caution">
    <text evidence="2">The sequence shown here is derived from an EMBL/GenBank/DDBJ whole genome shotgun (WGS) entry which is preliminary data.</text>
</comment>
<evidence type="ECO:0000313" key="2">
    <source>
        <dbReference type="EMBL" id="OWA53397.1"/>
    </source>
</evidence>
<feature type="compositionally biased region" description="Polar residues" evidence="1">
    <location>
        <begin position="17"/>
        <end position="27"/>
    </location>
</feature>
<feature type="region of interest" description="Disordered" evidence="1">
    <location>
        <begin position="1"/>
        <end position="96"/>
    </location>
</feature>
<organism evidence="2 3">
    <name type="scientific">Hypsibius exemplaris</name>
    <name type="common">Freshwater tardigrade</name>
    <dbReference type="NCBI Taxonomy" id="2072580"/>
    <lineage>
        <taxon>Eukaryota</taxon>
        <taxon>Metazoa</taxon>
        <taxon>Ecdysozoa</taxon>
        <taxon>Tardigrada</taxon>
        <taxon>Eutardigrada</taxon>
        <taxon>Parachela</taxon>
        <taxon>Hypsibioidea</taxon>
        <taxon>Hypsibiidae</taxon>
        <taxon>Hypsibius</taxon>
    </lineage>
</organism>
<evidence type="ECO:0000256" key="1">
    <source>
        <dbReference type="SAM" id="MobiDB-lite"/>
    </source>
</evidence>
<feature type="compositionally biased region" description="Basic and acidic residues" evidence="1">
    <location>
        <begin position="65"/>
        <end position="74"/>
    </location>
</feature>
<name>A0A9X6NG21_HYPEX</name>
<protein>
    <submittedName>
        <fullName evidence="2">Uncharacterized protein</fullName>
    </submittedName>
</protein>
<proteinExistence type="predicted"/>
<dbReference type="AlphaFoldDB" id="A0A9X6NG21"/>
<sequence>IGIRTRGDFNRPRVHTWGSSDSGCSNISTESALSGSASSTSSRNTIKRRFASPSSSDTVRNKASRRSDREKDGRNVYNEDGEDDEPQGEHCGEQNG</sequence>